<reference evidence="2" key="4">
    <citation type="submission" date="2025-05" db="UniProtKB">
        <authorList>
            <consortium name="EnsemblFungi"/>
        </authorList>
    </citation>
    <scope>IDENTIFICATION</scope>
    <source>
        <strain evidence="2">isolate 1-1 / race 1 (BBBD)</strain>
    </source>
</reference>
<accession>A0A0C4DEY6</accession>
<protein>
    <submittedName>
        <fullName evidence="1 2">Uncharacterized protein</fullName>
    </submittedName>
</protein>
<reference evidence="1" key="1">
    <citation type="submission" date="2009-11" db="EMBL/GenBank/DDBJ databases">
        <authorList>
            <consortium name="The Broad Institute Genome Sequencing Platform"/>
            <person name="Ward D."/>
            <person name="Feldgarden M."/>
            <person name="Earl A."/>
            <person name="Young S.K."/>
            <person name="Zeng Q."/>
            <person name="Koehrsen M."/>
            <person name="Alvarado L."/>
            <person name="Berlin A."/>
            <person name="Bochicchio J."/>
            <person name="Borenstein D."/>
            <person name="Chapman S.B."/>
            <person name="Chen Z."/>
            <person name="Engels R."/>
            <person name="Freedman E."/>
            <person name="Gellesch M."/>
            <person name="Goldberg J."/>
            <person name="Griggs A."/>
            <person name="Gujja S."/>
            <person name="Heilman E."/>
            <person name="Heiman D."/>
            <person name="Hepburn T."/>
            <person name="Howarth C."/>
            <person name="Jen D."/>
            <person name="Larson L."/>
            <person name="Lewis B."/>
            <person name="Mehta T."/>
            <person name="Park D."/>
            <person name="Pearson M."/>
            <person name="Roberts A."/>
            <person name="Saif S."/>
            <person name="Shea T."/>
            <person name="Shenoy N."/>
            <person name="Sisk P."/>
            <person name="Stolte C."/>
            <person name="Sykes S."/>
            <person name="Thomson T."/>
            <person name="Walk T."/>
            <person name="White J."/>
            <person name="Yandava C."/>
            <person name="Izard J."/>
            <person name="Baranova O.V."/>
            <person name="Blanton J.M."/>
            <person name="Tanner A.C."/>
            <person name="Dewhirst F.E."/>
            <person name="Haas B."/>
            <person name="Nusbaum C."/>
            <person name="Birren B."/>
        </authorList>
    </citation>
    <scope>NUCLEOTIDE SEQUENCE [LARGE SCALE GENOMIC DNA]</scope>
    <source>
        <strain evidence="1">1-1 BBBD Race 1</strain>
    </source>
</reference>
<name>A0A0C4DEY6_PUCT1</name>
<dbReference type="VEuPathDB" id="FungiDB:PTTG_01873"/>
<evidence type="ECO:0000313" key="2">
    <source>
        <dbReference type="EnsemblFungi" id="PTTG_01873-t43_1-p1"/>
    </source>
</evidence>
<dbReference type="Proteomes" id="UP000005240">
    <property type="component" value="Unassembled WGS sequence"/>
</dbReference>
<reference evidence="2 3" key="3">
    <citation type="journal article" date="2017" name="G3 (Bethesda)">
        <title>Comparative analysis highlights variable genome content of wheat rusts and divergence of the mating loci.</title>
        <authorList>
            <person name="Cuomo C.A."/>
            <person name="Bakkeren G."/>
            <person name="Khalil H.B."/>
            <person name="Panwar V."/>
            <person name="Joly D."/>
            <person name="Linning R."/>
            <person name="Sakthikumar S."/>
            <person name="Song X."/>
            <person name="Adiconis X."/>
            <person name="Fan L."/>
            <person name="Goldberg J.M."/>
            <person name="Levin J.Z."/>
            <person name="Young S."/>
            <person name="Zeng Q."/>
            <person name="Anikster Y."/>
            <person name="Bruce M."/>
            <person name="Wang M."/>
            <person name="Yin C."/>
            <person name="McCallum B."/>
            <person name="Szabo L.J."/>
            <person name="Hulbert S."/>
            <person name="Chen X."/>
            <person name="Fellers J.P."/>
        </authorList>
    </citation>
    <scope>NUCLEOTIDE SEQUENCE</scope>
    <source>
        <strain evidence="3">Isolate 1-1 / race 1 (BBBD)</strain>
        <strain evidence="2">isolate 1-1 / race 1 (BBBD)</strain>
    </source>
</reference>
<dbReference type="EnsemblFungi" id="PTTG_01873-t43_1">
    <property type="protein sequence ID" value="PTTG_01873-t43_1-p1"/>
    <property type="gene ID" value="PTTG_01873"/>
</dbReference>
<organism evidence="1">
    <name type="scientific">Puccinia triticina (isolate 1-1 / race 1 (BBBD))</name>
    <name type="common">Brown leaf rust fungus</name>
    <dbReference type="NCBI Taxonomy" id="630390"/>
    <lineage>
        <taxon>Eukaryota</taxon>
        <taxon>Fungi</taxon>
        <taxon>Dikarya</taxon>
        <taxon>Basidiomycota</taxon>
        <taxon>Pucciniomycotina</taxon>
        <taxon>Pucciniomycetes</taxon>
        <taxon>Pucciniales</taxon>
        <taxon>Pucciniaceae</taxon>
        <taxon>Puccinia</taxon>
    </lineage>
</organism>
<gene>
    <name evidence="1" type="ORF">PTTG_01873</name>
</gene>
<keyword evidence="3" id="KW-1185">Reference proteome</keyword>
<dbReference type="AlphaFoldDB" id="A0A0C4DEY6"/>
<reference evidence="1" key="2">
    <citation type="submission" date="2016-05" db="EMBL/GenBank/DDBJ databases">
        <title>Comparative analysis highlights variable genome content of wheat rusts and divergence of the mating loci.</title>
        <authorList>
            <person name="Cuomo C.A."/>
            <person name="Bakkeren G."/>
            <person name="Szabo L."/>
            <person name="Khalil H."/>
            <person name="Joly D."/>
            <person name="Goldberg J."/>
            <person name="Young S."/>
            <person name="Zeng Q."/>
            <person name="Fellers J."/>
        </authorList>
    </citation>
    <scope>NUCLEOTIDE SEQUENCE [LARGE SCALE GENOMIC DNA]</scope>
    <source>
        <strain evidence="1">1-1 BBBD Race 1</strain>
    </source>
</reference>
<proteinExistence type="predicted"/>
<sequence>MGTDATAAGFASKLGVVGGIIDTSPSIFSASNFFGGGFFGFFGTIPSSSSNFVGVGGVVGTFPGSSSSFLCSSVVGTSPWAFELVEAQLKSDQKKRA</sequence>
<dbReference type="EMBL" id="ADAS02001052">
    <property type="protein sequence ID" value="OAV86518.1"/>
    <property type="molecule type" value="Genomic_DNA"/>
</dbReference>
<evidence type="ECO:0000313" key="3">
    <source>
        <dbReference type="Proteomes" id="UP000005240"/>
    </source>
</evidence>
<evidence type="ECO:0000313" key="1">
    <source>
        <dbReference type="EMBL" id="OAV86518.1"/>
    </source>
</evidence>